<keyword evidence="1" id="KW-0963">Cytoplasm</keyword>
<sequence>MLIVGREVGQSVIINDDIKVTVRQCGSNLKLTIVAPKNIRISPIKQDPIKPINLKKTERKIGETMLIGDNVKIAMLQTQSGLLRFAIDAPKEISIFREEIYKKQTKELIS</sequence>
<keyword evidence="5" id="KW-1185">Reference proteome</keyword>
<keyword evidence="3" id="KW-0694">RNA-binding</keyword>
<dbReference type="PANTHER" id="PTHR34984">
    <property type="entry name" value="CARBON STORAGE REGULATOR"/>
    <property type="match status" value="1"/>
</dbReference>
<evidence type="ECO:0000256" key="3">
    <source>
        <dbReference type="ARBA" id="ARBA00022884"/>
    </source>
</evidence>
<evidence type="ECO:0000256" key="2">
    <source>
        <dbReference type="ARBA" id="ARBA00022845"/>
    </source>
</evidence>
<dbReference type="RefSeq" id="WP_202654152.1">
    <property type="nucleotide sequence ID" value="NZ_JAESWB010000168.1"/>
</dbReference>
<keyword evidence="2" id="KW-0810">Translation regulation</keyword>
<reference evidence="4 5" key="1">
    <citation type="submission" date="2021-01" db="EMBL/GenBank/DDBJ databases">
        <title>Genome public.</title>
        <authorList>
            <person name="Liu C."/>
            <person name="Sun Q."/>
        </authorList>
    </citation>
    <scope>NUCLEOTIDE SEQUENCE [LARGE SCALE GENOMIC DNA]</scope>
    <source>
        <strain evidence="4 5">YIM B02564</strain>
    </source>
</reference>
<dbReference type="PANTHER" id="PTHR34984:SF1">
    <property type="entry name" value="CARBON STORAGE REGULATOR"/>
    <property type="match status" value="1"/>
</dbReference>
<gene>
    <name evidence="4" type="ORF">JK635_11965</name>
</gene>
<evidence type="ECO:0000256" key="1">
    <source>
        <dbReference type="ARBA" id="ARBA00022490"/>
    </source>
</evidence>
<name>A0ABS1TNP6_9BACI</name>
<organism evidence="4 5">
    <name type="scientific">Neobacillus paridis</name>
    <dbReference type="NCBI Taxonomy" id="2803862"/>
    <lineage>
        <taxon>Bacteria</taxon>
        <taxon>Bacillati</taxon>
        <taxon>Bacillota</taxon>
        <taxon>Bacilli</taxon>
        <taxon>Bacillales</taxon>
        <taxon>Bacillaceae</taxon>
        <taxon>Neobacillus</taxon>
    </lineage>
</organism>
<proteinExistence type="predicted"/>
<dbReference type="EMBL" id="JAESWB010000168">
    <property type="protein sequence ID" value="MBL4952928.1"/>
    <property type="molecule type" value="Genomic_DNA"/>
</dbReference>
<dbReference type="Proteomes" id="UP000623967">
    <property type="component" value="Unassembled WGS sequence"/>
</dbReference>
<evidence type="ECO:0000313" key="5">
    <source>
        <dbReference type="Proteomes" id="UP000623967"/>
    </source>
</evidence>
<comment type="caution">
    <text evidence="4">The sequence shown here is derived from an EMBL/GenBank/DDBJ whole genome shotgun (WGS) entry which is preliminary data.</text>
</comment>
<dbReference type="InterPro" id="IPR036107">
    <property type="entry name" value="CsrA_sf"/>
</dbReference>
<dbReference type="Pfam" id="PF02599">
    <property type="entry name" value="CsrA"/>
    <property type="match status" value="2"/>
</dbReference>
<protein>
    <submittedName>
        <fullName evidence="4">Carbon storage regulator</fullName>
    </submittedName>
</protein>
<evidence type="ECO:0000313" key="4">
    <source>
        <dbReference type="EMBL" id="MBL4952928.1"/>
    </source>
</evidence>
<dbReference type="SUPFAM" id="SSF117130">
    <property type="entry name" value="CsrA-like"/>
    <property type="match status" value="2"/>
</dbReference>
<dbReference type="Gene3D" id="2.60.40.4380">
    <property type="entry name" value="Translational regulator CsrA"/>
    <property type="match status" value="2"/>
</dbReference>
<accession>A0ABS1TNP6</accession>
<dbReference type="InterPro" id="IPR003751">
    <property type="entry name" value="CsrA"/>
</dbReference>